<feature type="non-terminal residue" evidence="1">
    <location>
        <position position="144"/>
    </location>
</feature>
<comment type="caution">
    <text evidence="1">The sequence shown here is derived from an EMBL/GenBank/DDBJ whole genome shotgun (WGS) entry which is preliminary data.</text>
</comment>
<dbReference type="AlphaFoldDB" id="A0A0F9LD96"/>
<evidence type="ECO:0000313" key="1">
    <source>
        <dbReference type="EMBL" id="KKM92864.1"/>
    </source>
</evidence>
<proteinExistence type="predicted"/>
<reference evidence="1" key="1">
    <citation type="journal article" date="2015" name="Nature">
        <title>Complex archaea that bridge the gap between prokaryotes and eukaryotes.</title>
        <authorList>
            <person name="Spang A."/>
            <person name="Saw J.H."/>
            <person name="Jorgensen S.L."/>
            <person name="Zaremba-Niedzwiedzka K."/>
            <person name="Martijn J."/>
            <person name="Lind A.E."/>
            <person name="van Eijk R."/>
            <person name="Schleper C."/>
            <person name="Guy L."/>
            <person name="Ettema T.J."/>
        </authorList>
    </citation>
    <scope>NUCLEOTIDE SEQUENCE</scope>
</reference>
<gene>
    <name evidence="1" type="ORF">LCGC14_1214110</name>
</gene>
<protein>
    <submittedName>
        <fullName evidence="1">Uncharacterized protein</fullName>
    </submittedName>
</protein>
<organism evidence="1">
    <name type="scientific">marine sediment metagenome</name>
    <dbReference type="NCBI Taxonomy" id="412755"/>
    <lineage>
        <taxon>unclassified sequences</taxon>
        <taxon>metagenomes</taxon>
        <taxon>ecological metagenomes</taxon>
    </lineage>
</organism>
<sequence>MNKIVKIVSCVIVAGIIMSVTIAGKWHVGTSSATLNGEKNVAGGGVGIITGTPFRLAGSTEDLSIFYQAIQATSSPHYLINLYTSPNFNPADGTGSFTTQAVATLTPSFDETSLDFTHRTASSSTATGIPGIVISAPWARIDIE</sequence>
<accession>A0A0F9LD96</accession>
<name>A0A0F9LD96_9ZZZZ</name>
<dbReference type="EMBL" id="LAZR01006341">
    <property type="protein sequence ID" value="KKM92864.1"/>
    <property type="molecule type" value="Genomic_DNA"/>
</dbReference>